<dbReference type="Pfam" id="PF17289">
    <property type="entry name" value="Terminase_6C"/>
    <property type="match status" value="1"/>
</dbReference>
<keyword evidence="1" id="KW-1188">Viral release from host cell</keyword>
<dbReference type="InterPro" id="IPR035421">
    <property type="entry name" value="Terminase_6C"/>
</dbReference>
<evidence type="ECO:0000256" key="3">
    <source>
        <dbReference type="ARBA" id="ARBA00022840"/>
    </source>
</evidence>
<dbReference type="Gene3D" id="3.30.420.240">
    <property type="match status" value="1"/>
</dbReference>
<feature type="domain" description="Terminase large subunit gp17-like C-terminal" evidence="5">
    <location>
        <begin position="271"/>
        <end position="424"/>
    </location>
</feature>
<evidence type="ECO:0000259" key="5">
    <source>
        <dbReference type="Pfam" id="PF17289"/>
    </source>
</evidence>
<dbReference type="Gene3D" id="3.40.50.300">
    <property type="entry name" value="P-loop containing nucleotide triphosphate hydrolases"/>
    <property type="match status" value="1"/>
</dbReference>
<keyword evidence="3" id="KW-0067">ATP-binding</keyword>
<dbReference type="Pfam" id="PF03237">
    <property type="entry name" value="Terminase_6N"/>
    <property type="match status" value="1"/>
</dbReference>
<protein>
    <submittedName>
        <fullName evidence="6">Large terminase</fullName>
    </submittedName>
</protein>
<evidence type="ECO:0000256" key="2">
    <source>
        <dbReference type="ARBA" id="ARBA00022741"/>
    </source>
</evidence>
<evidence type="ECO:0000256" key="4">
    <source>
        <dbReference type="ARBA" id="ARBA00023219"/>
    </source>
</evidence>
<evidence type="ECO:0000256" key="1">
    <source>
        <dbReference type="ARBA" id="ARBA00022612"/>
    </source>
</evidence>
<keyword evidence="2" id="KW-0547">Nucleotide-binding</keyword>
<organism evidence="6">
    <name type="scientific">Siphoviridae sp. ctwQT14</name>
    <dbReference type="NCBI Taxonomy" id="2827971"/>
    <lineage>
        <taxon>Viruses</taxon>
        <taxon>Duplodnaviria</taxon>
        <taxon>Heunggongvirae</taxon>
        <taxon>Uroviricota</taxon>
        <taxon>Caudoviricetes</taxon>
    </lineage>
</organism>
<reference evidence="6" key="1">
    <citation type="journal article" date="2021" name="Proc. Natl. Acad. Sci. U.S.A.">
        <title>A Catalog of Tens of Thousands of Viruses from Human Metagenomes Reveals Hidden Associations with Chronic Diseases.</title>
        <authorList>
            <person name="Tisza M.J."/>
            <person name="Buck C.B."/>
        </authorList>
    </citation>
    <scope>NUCLEOTIDE SEQUENCE</scope>
    <source>
        <strain evidence="6">CtwQT14</strain>
    </source>
</reference>
<keyword evidence="4" id="KW-0231">Viral genome packaging</keyword>
<proteinExistence type="predicted"/>
<evidence type="ECO:0000313" key="6">
    <source>
        <dbReference type="EMBL" id="DAF63540.1"/>
    </source>
</evidence>
<dbReference type="EMBL" id="BK032842">
    <property type="protein sequence ID" value="DAF63540.1"/>
    <property type="molecule type" value="Genomic_DNA"/>
</dbReference>
<dbReference type="InterPro" id="IPR027417">
    <property type="entry name" value="P-loop_NTPase"/>
</dbReference>
<sequence>MPIKAEKTPFFLPYQLRWLNDYSRIKIWEKSRRIGATYAQSYEDVRDCVYKRVPSVWFSSADESAAKEYIEYCKIWVKLFHVAAKDLGEVVIDSEKDVKALVVEFANGTKIHALSSNPNAFRSKGGKTVLDEFAHHKNPMMMWRAAKPCITWGFPLRILSTHNGQQALFFRFIAQILKGELNWAHHKTPIQLAVKEGLVDKIYGRKTTEAEREQWLEEQKRDCFDEYTWLQEFCCVAIDEASAFLPYELIASCEKENILKNLEDIKGDLYVGIDIGRRKDLTAIWCLEVFEHIKYTRLLKILEKTPFKIQYEIISEILKHSHLRRCCIDGTGLGMQIAETAQSDFGKYRVEPITFTNKVKEEMAYNLRTNFEDKTIYIPPEHNIREDLHSIRKIITASNNIRFDADADEKLGHADRFWALALALYACSTNLSPIHVASRMTYKTPKLTDGF</sequence>
<dbReference type="GO" id="GO:0005524">
    <property type="term" value="F:ATP binding"/>
    <property type="evidence" value="ECO:0007669"/>
    <property type="project" value="UniProtKB-KW"/>
</dbReference>
<name>A0A8S5TJN8_9CAUD</name>
<accession>A0A8S5TJN8</accession>